<gene>
    <name evidence="2" type="ORF">M8523_02960</name>
</gene>
<comment type="caution">
    <text evidence="2">The sequence shown here is derived from an EMBL/GenBank/DDBJ whole genome shotgun (WGS) entry which is preliminary data.</text>
</comment>
<proteinExistence type="predicted"/>
<dbReference type="RefSeq" id="WP_282583313.1">
    <property type="nucleotide sequence ID" value="NZ_JAMOIM010000001.1"/>
</dbReference>
<feature type="compositionally biased region" description="Polar residues" evidence="1">
    <location>
        <begin position="52"/>
        <end position="70"/>
    </location>
</feature>
<dbReference type="Proteomes" id="UP001165667">
    <property type="component" value="Unassembled WGS sequence"/>
</dbReference>
<protein>
    <submittedName>
        <fullName evidence="2">Uncharacterized protein</fullName>
    </submittedName>
</protein>
<dbReference type="EMBL" id="JAMOIM010000001">
    <property type="protein sequence ID" value="MCW6506978.1"/>
    <property type="molecule type" value="Genomic_DNA"/>
</dbReference>
<feature type="compositionally biased region" description="Polar residues" evidence="1">
    <location>
        <begin position="113"/>
        <end position="123"/>
    </location>
</feature>
<feature type="compositionally biased region" description="Basic and acidic residues" evidence="1">
    <location>
        <begin position="86"/>
        <end position="97"/>
    </location>
</feature>
<reference evidence="2" key="1">
    <citation type="submission" date="2022-05" db="EMBL/GenBank/DDBJ databases">
        <authorList>
            <person name="Pankratov T."/>
        </authorList>
    </citation>
    <scope>NUCLEOTIDE SEQUENCE</scope>
    <source>
        <strain evidence="2">BP6-180914</strain>
    </source>
</reference>
<evidence type="ECO:0000313" key="3">
    <source>
        <dbReference type="Proteomes" id="UP001165667"/>
    </source>
</evidence>
<feature type="region of interest" description="Disordered" evidence="1">
    <location>
        <begin position="52"/>
        <end position="123"/>
    </location>
</feature>
<evidence type="ECO:0000256" key="1">
    <source>
        <dbReference type="SAM" id="MobiDB-lite"/>
    </source>
</evidence>
<dbReference type="AlphaFoldDB" id="A0AA42CGW5"/>
<accession>A0AA42CGW5</accession>
<keyword evidence="3" id="KW-1185">Reference proteome</keyword>
<name>A0AA42CGW5_9HYPH</name>
<organism evidence="2 3">
    <name type="scientific">Lichenifustis flavocetrariae</name>
    <dbReference type="NCBI Taxonomy" id="2949735"/>
    <lineage>
        <taxon>Bacteria</taxon>
        <taxon>Pseudomonadati</taxon>
        <taxon>Pseudomonadota</taxon>
        <taxon>Alphaproteobacteria</taxon>
        <taxon>Hyphomicrobiales</taxon>
        <taxon>Lichenihabitantaceae</taxon>
        <taxon>Lichenifustis</taxon>
    </lineage>
</organism>
<sequence>MATPPDDDTGISYLRALSRDGVQGSLVSHGAVAMLASPLGSQAVTIFSNRTARMDQQQSRNHTTNAANDTAETKAEQAKSALAEAVAKRTEERKLNDKQQGGGPHGGKPMSTLKVSAQTRGKL</sequence>
<evidence type="ECO:0000313" key="2">
    <source>
        <dbReference type="EMBL" id="MCW6506978.1"/>
    </source>
</evidence>